<dbReference type="AlphaFoldDB" id="A0A2T2X2H8"/>
<evidence type="ECO:0000256" key="1">
    <source>
        <dbReference type="ARBA" id="ARBA00006479"/>
    </source>
</evidence>
<sequence length="334" mass="34672">MQSRTISSGIGILNVNPNEGGFLLAYYAGVDIGGTKIAVGIGRETGDILGEGRLMTSEFTDGDKGLDAIAGEIKELCDKLGISMDSLSRIGVGSPGPLDGGKLLKTANLPTWEGVDLSAGLKLRTGRPTAVENDATAAAIGEWQFGAGKGLQHFVYVTVSTGVGSGIVVNGSRYAGIQGNAGEIGHMVMKPQGSVCRCGRRGCLETLASGTAIQQRAMERAESSPYLKTMATIEAQDVFAGAVKGDLTCQSIIREASQYLGLGLSYLVNLFNPQALILGGGVMVNQPEWLNIIIPFVAEYSMADLFQPVNIALAQLGTDSGLLGAIATAVTSQI</sequence>
<dbReference type="Proteomes" id="UP000242699">
    <property type="component" value="Unassembled WGS sequence"/>
</dbReference>
<organism evidence="2 3">
    <name type="scientific">Sulfobacillus benefaciens</name>
    <dbReference type="NCBI Taxonomy" id="453960"/>
    <lineage>
        <taxon>Bacteria</taxon>
        <taxon>Bacillati</taxon>
        <taxon>Bacillota</taxon>
        <taxon>Clostridia</taxon>
        <taxon>Eubacteriales</taxon>
        <taxon>Clostridiales Family XVII. Incertae Sedis</taxon>
        <taxon>Sulfobacillus</taxon>
    </lineage>
</organism>
<proteinExistence type="inferred from homology"/>
<name>A0A2T2X2H8_9FIRM</name>
<gene>
    <name evidence="2" type="ORF">C7B43_09820</name>
</gene>
<dbReference type="InterPro" id="IPR049874">
    <property type="entry name" value="ROK_cs"/>
</dbReference>
<dbReference type="InterPro" id="IPR000600">
    <property type="entry name" value="ROK"/>
</dbReference>
<dbReference type="PANTHER" id="PTHR18964">
    <property type="entry name" value="ROK (REPRESSOR, ORF, KINASE) FAMILY"/>
    <property type="match status" value="1"/>
</dbReference>
<dbReference type="InterPro" id="IPR043129">
    <property type="entry name" value="ATPase_NBD"/>
</dbReference>
<protein>
    <submittedName>
        <fullName evidence="2">ROK family protein</fullName>
    </submittedName>
</protein>
<dbReference type="EMBL" id="PXYT01000019">
    <property type="protein sequence ID" value="PSR28701.1"/>
    <property type="molecule type" value="Genomic_DNA"/>
</dbReference>
<dbReference type="Pfam" id="PF00480">
    <property type="entry name" value="ROK"/>
    <property type="match status" value="1"/>
</dbReference>
<evidence type="ECO:0000313" key="3">
    <source>
        <dbReference type="Proteomes" id="UP000242699"/>
    </source>
</evidence>
<dbReference type="PANTHER" id="PTHR18964:SF149">
    <property type="entry name" value="BIFUNCTIONAL UDP-N-ACETYLGLUCOSAMINE 2-EPIMERASE_N-ACETYLMANNOSAMINE KINASE"/>
    <property type="match status" value="1"/>
</dbReference>
<reference evidence="2 3" key="1">
    <citation type="journal article" date="2014" name="BMC Genomics">
        <title>Comparison of environmental and isolate Sulfobacillus genomes reveals diverse carbon, sulfur, nitrogen, and hydrogen metabolisms.</title>
        <authorList>
            <person name="Justice N.B."/>
            <person name="Norman A."/>
            <person name="Brown C.T."/>
            <person name="Singh A."/>
            <person name="Thomas B.C."/>
            <person name="Banfield J.F."/>
        </authorList>
    </citation>
    <scope>NUCLEOTIDE SEQUENCE [LARGE SCALE GENOMIC DNA]</scope>
    <source>
        <strain evidence="2">AMDSBA1</strain>
    </source>
</reference>
<accession>A0A2T2X2H8</accession>
<dbReference type="SUPFAM" id="SSF53067">
    <property type="entry name" value="Actin-like ATPase domain"/>
    <property type="match status" value="1"/>
</dbReference>
<comment type="caution">
    <text evidence="2">The sequence shown here is derived from an EMBL/GenBank/DDBJ whole genome shotgun (WGS) entry which is preliminary data.</text>
</comment>
<evidence type="ECO:0000313" key="2">
    <source>
        <dbReference type="EMBL" id="PSR28701.1"/>
    </source>
</evidence>
<dbReference type="PROSITE" id="PS01125">
    <property type="entry name" value="ROK"/>
    <property type="match status" value="1"/>
</dbReference>
<comment type="similarity">
    <text evidence="1">Belongs to the ROK (NagC/XylR) family.</text>
</comment>
<dbReference type="Gene3D" id="3.30.420.40">
    <property type="match status" value="2"/>
</dbReference>